<dbReference type="InterPro" id="IPR012701">
    <property type="entry name" value="CP_lyase_PhnL"/>
</dbReference>
<organism evidence="5">
    <name type="scientific">Pectobacterium versatile</name>
    <dbReference type="NCBI Taxonomy" id="2488639"/>
    <lineage>
        <taxon>Bacteria</taxon>
        <taxon>Pseudomonadati</taxon>
        <taxon>Pseudomonadota</taxon>
        <taxon>Gammaproteobacteria</taxon>
        <taxon>Enterobacterales</taxon>
        <taxon>Pectobacteriaceae</taxon>
        <taxon>Pectobacterium</taxon>
    </lineage>
</organism>
<evidence type="ECO:0000256" key="1">
    <source>
        <dbReference type="ARBA" id="ARBA00005417"/>
    </source>
</evidence>
<dbReference type="Pfam" id="PF00005">
    <property type="entry name" value="ABC_tran"/>
    <property type="match status" value="1"/>
</dbReference>
<protein>
    <submittedName>
        <fullName evidence="5">Phosphonate C-P lyase system protein PhnL</fullName>
    </submittedName>
</protein>
<comment type="caution">
    <text evidence="5">The sequence shown here is derived from an EMBL/GenBank/DDBJ whole genome shotgun (WGS) entry which is preliminary data.</text>
</comment>
<evidence type="ECO:0000256" key="3">
    <source>
        <dbReference type="ARBA" id="ARBA00022840"/>
    </source>
</evidence>
<dbReference type="PANTHER" id="PTHR42798">
    <property type="entry name" value="LIPOPROTEIN-RELEASING SYSTEM ATP-BINDING PROTEIN LOLD"/>
    <property type="match status" value="1"/>
</dbReference>
<feature type="domain" description="ABC transporter" evidence="4">
    <location>
        <begin position="26"/>
        <end position="258"/>
    </location>
</feature>
<evidence type="ECO:0000313" key="5">
    <source>
        <dbReference type="EMBL" id="POY49301.1"/>
    </source>
</evidence>
<evidence type="ECO:0000256" key="2">
    <source>
        <dbReference type="ARBA" id="ARBA00022741"/>
    </source>
</evidence>
<dbReference type="GO" id="GO:0016829">
    <property type="term" value="F:lyase activity"/>
    <property type="evidence" value="ECO:0007669"/>
    <property type="project" value="UniProtKB-KW"/>
</dbReference>
<proteinExistence type="inferred from homology"/>
<dbReference type="InterPro" id="IPR027417">
    <property type="entry name" value="P-loop_NTPase"/>
</dbReference>
<dbReference type="InterPro" id="IPR017871">
    <property type="entry name" value="ABC_transporter-like_CS"/>
</dbReference>
<reference evidence="5" key="1">
    <citation type="submission" date="2017-12" db="EMBL/GenBank/DDBJ databases">
        <title>First report on the novel genomospecies/subspecies of Pectobacterium carotovorum in Russia.</title>
        <authorList>
            <person name="Shirshikov F.V."/>
            <person name="Miroshnikov K."/>
            <person name="Toshakov S.V."/>
            <person name="Kabanova A.P."/>
            <person name="Barannik A.P."/>
            <person name="Shneider M."/>
            <person name="Ignatov A.N."/>
            <person name="Miroshnikov K.A."/>
        </authorList>
    </citation>
    <scope>NUCLEOTIDE SEQUENCE [LARGE SCALE GENOMIC DNA]</scope>
    <source>
        <strain evidence="5">F131</strain>
    </source>
</reference>
<dbReference type="PANTHER" id="PTHR42798:SF7">
    <property type="entry name" value="ALPHA-D-RIBOSE 1-METHYLPHOSPHONATE 5-TRIPHOSPHATE SYNTHASE SUBUNIT PHNL"/>
    <property type="match status" value="1"/>
</dbReference>
<name>A0A855MKM1_9GAMM</name>
<dbReference type="SMART" id="SM00382">
    <property type="entry name" value="AAA"/>
    <property type="match status" value="1"/>
</dbReference>
<dbReference type="NCBIfam" id="TIGR02324">
    <property type="entry name" value="CP_lyasePhnL"/>
    <property type="match status" value="1"/>
</dbReference>
<dbReference type="SUPFAM" id="SSF52540">
    <property type="entry name" value="P-loop containing nucleoside triphosphate hydrolases"/>
    <property type="match status" value="1"/>
</dbReference>
<keyword evidence="2" id="KW-0547">Nucleotide-binding</keyword>
<sequence length="258" mass="28765">MKPRESRASAGESGCNQSEYAMNTQLRVEHLYKVFVLHNQHGAALPVLHDANFEVNAGECVVLDGHSGSGKSTLLRSLYANYQPNRGHIWVKHHHHWVDLVNAPSRQILAIRRDTIGWVSQFLRVIPRVSTLDVVIQPLLERGLARAECEDRARQLLARLNVPERLWSLPPSTFSGGEQQRVNIARGFIADYPILLLDEPTASLDSGNSNVVVQLIEEACEGGAAIVGIFHDSAVRNRLATHLHAMQPYPGVQQHDYQ</sequence>
<dbReference type="PROSITE" id="PS00211">
    <property type="entry name" value="ABC_TRANSPORTER_1"/>
    <property type="match status" value="1"/>
</dbReference>
<dbReference type="GO" id="GO:0016887">
    <property type="term" value="F:ATP hydrolysis activity"/>
    <property type="evidence" value="ECO:0007669"/>
    <property type="project" value="InterPro"/>
</dbReference>
<evidence type="ECO:0000259" key="4">
    <source>
        <dbReference type="PROSITE" id="PS50893"/>
    </source>
</evidence>
<dbReference type="AlphaFoldDB" id="A0A855MKM1"/>
<dbReference type="InterPro" id="IPR003439">
    <property type="entry name" value="ABC_transporter-like_ATP-bd"/>
</dbReference>
<dbReference type="InterPro" id="IPR003593">
    <property type="entry name" value="AAA+_ATPase"/>
</dbReference>
<gene>
    <name evidence="5" type="ORF">F131LOC_02984</name>
</gene>
<dbReference type="GO" id="GO:0005524">
    <property type="term" value="F:ATP binding"/>
    <property type="evidence" value="ECO:0007669"/>
    <property type="project" value="UniProtKB-KW"/>
</dbReference>
<comment type="similarity">
    <text evidence="1">Belongs to the ABC transporter superfamily.</text>
</comment>
<keyword evidence="3" id="KW-0067">ATP-binding</keyword>
<dbReference type="Gene3D" id="3.40.50.300">
    <property type="entry name" value="P-loop containing nucleotide triphosphate hydrolases"/>
    <property type="match status" value="1"/>
</dbReference>
<dbReference type="EMBL" id="PDVW01000017">
    <property type="protein sequence ID" value="POY49301.1"/>
    <property type="molecule type" value="Genomic_DNA"/>
</dbReference>
<accession>A0A855MKM1</accession>
<dbReference type="PROSITE" id="PS50893">
    <property type="entry name" value="ABC_TRANSPORTER_2"/>
    <property type="match status" value="1"/>
</dbReference>
<keyword evidence="5" id="KW-0456">Lyase</keyword>